<accession>A0ABR7F9R5</accession>
<sequence>MRKWKIAFIASSGGHLEEISKLKTIEQQNDCFLITEKSDFELKNFCSRKYMTSQTNRKQLTFLPKFFWLFIKAIYILLMEKPDFIITTGALIAYPFCVIGKLMSTKIIYVESFARVQTPSLTGKLLYSFTDLFIVQWEDMLKLYPKAMLGGGIF</sequence>
<evidence type="ECO:0000256" key="1">
    <source>
        <dbReference type="ARBA" id="ARBA00004389"/>
    </source>
</evidence>
<dbReference type="Pfam" id="PF08660">
    <property type="entry name" value="Alg14"/>
    <property type="match status" value="1"/>
</dbReference>
<feature type="transmembrane region" description="Helical" evidence="6">
    <location>
        <begin position="60"/>
        <end position="78"/>
    </location>
</feature>
<gene>
    <name evidence="7" type="ORF">H8S76_06810</name>
</gene>
<evidence type="ECO:0000313" key="7">
    <source>
        <dbReference type="EMBL" id="MBC5671954.1"/>
    </source>
</evidence>
<dbReference type="PANTHER" id="PTHR12154">
    <property type="entry name" value="GLYCOSYL TRANSFERASE-RELATED"/>
    <property type="match status" value="1"/>
</dbReference>
<evidence type="ECO:0000256" key="3">
    <source>
        <dbReference type="ARBA" id="ARBA00022824"/>
    </source>
</evidence>
<dbReference type="Proteomes" id="UP000654573">
    <property type="component" value="Unassembled WGS sequence"/>
</dbReference>
<dbReference type="Gene3D" id="3.40.50.2000">
    <property type="entry name" value="Glycogen Phosphorylase B"/>
    <property type="match status" value="1"/>
</dbReference>
<keyword evidence="8" id="KW-1185">Reference proteome</keyword>
<evidence type="ECO:0000256" key="6">
    <source>
        <dbReference type="SAM" id="Phobius"/>
    </source>
</evidence>
<organism evidence="7 8">
    <name type="scientific">Blautia celeris</name>
    <dbReference type="NCBI Taxonomy" id="2763026"/>
    <lineage>
        <taxon>Bacteria</taxon>
        <taxon>Bacillati</taxon>
        <taxon>Bacillota</taxon>
        <taxon>Clostridia</taxon>
        <taxon>Lachnospirales</taxon>
        <taxon>Lachnospiraceae</taxon>
        <taxon>Blautia</taxon>
    </lineage>
</organism>
<proteinExistence type="predicted"/>
<evidence type="ECO:0000256" key="2">
    <source>
        <dbReference type="ARBA" id="ARBA00022692"/>
    </source>
</evidence>
<dbReference type="EMBL" id="JACOOU010000002">
    <property type="protein sequence ID" value="MBC5671954.1"/>
    <property type="molecule type" value="Genomic_DNA"/>
</dbReference>
<comment type="caution">
    <text evidence="7">The sequence shown here is derived from an EMBL/GenBank/DDBJ whole genome shotgun (WGS) entry which is preliminary data.</text>
</comment>
<evidence type="ECO:0000313" key="8">
    <source>
        <dbReference type="Proteomes" id="UP000654573"/>
    </source>
</evidence>
<keyword evidence="5 6" id="KW-0472">Membrane</keyword>
<dbReference type="PANTHER" id="PTHR12154:SF4">
    <property type="entry name" value="UDP-N-ACETYLGLUCOSAMINE TRANSFERASE SUBUNIT ALG14 HOMOLOG"/>
    <property type="match status" value="1"/>
</dbReference>
<comment type="subcellular location">
    <subcellularLocation>
        <location evidence="1">Endoplasmic reticulum membrane</location>
        <topology evidence="1">Single-pass membrane protein</topology>
    </subcellularLocation>
</comment>
<reference evidence="7 8" key="1">
    <citation type="submission" date="2020-08" db="EMBL/GenBank/DDBJ databases">
        <title>Genome public.</title>
        <authorList>
            <person name="Liu C."/>
            <person name="Sun Q."/>
        </authorList>
    </citation>
    <scope>NUCLEOTIDE SEQUENCE [LARGE SCALE GENOMIC DNA]</scope>
    <source>
        <strain evidence="7 8">NSJ-34</strain>
    </source>
</reference>
<dbReference type="SUPFAM" id="SSF53756">
    <property type="entry name" value="UDP-Glycosyltransferase/glycogen phosphorylase"/>
    <property type="match status" value="1"/>
</dbReference>
<dbReference type="RefSeq" id="WP_033141106.1">
    <property type="nucleotide sequence ID" value="NZ_JACOOU010000002.1"/>
</dbReference>
<evidence type="ECO:0000256" key="4">
    <source>
        <dbReference type="ARBA" id="ARBA00022989"/>
    </source>
</evidence>
<dbReference type="InterPro" id="IPR013969">
    <property type="entry name" value="Oligosacch_biosynth_Alg14"/>
</dbReference>
<dbReference type="NCBIfam" id="NF041549">
    <property type="entry name" value="PssD"/>
    <property type="match status" value="1"/>
</dbReference>
<keyword evidence="3" id="KW-0256">Endoplasmic reticulum</keyword>
<protein>
    <submittedName>
        <fullName evidence="7">Polysaccharide biosynthesis protein</fullName>
    </submittedName>
</protein>
<keyword evidence="2 6" id="KW-0812">Transmembrane</keyword>
<feature type="transmembrane region" description="Helical" evidence="6">
    <location>
        <begin position="84"/>
        <end position="103"/>
    </location>
</feature>
<keyword evidence="4 6" id="KW-1133">Transmembrane helix</keyword>
<name>A0ABR7F9R5_9FIRM</name>
<evidence type="ECO:0000256" key="5">
    <source>
        <dbReference type="ARBA" id="ARBA00023136"/>
    </source>
</evidence>